<reference evidence="1 2" key="1">
    <citation type="submission" date="2021-09" db="EMBL/GenBank/DDBJ databases">
        <title>Genomic insights and catalytic innovation underlie evolution of tropane alkaloids biosynthesis.</title>
        <authorList>
            <person name="Wang Y.-J."/>
            <person name="Tian T."/>
            <person name="Huang J.-P."/>
            <person name="Huang S.-X."/>
        </authorList>
    </citation>
    <scope>NUCLEOTIDE SEQUENCE [LARGE SCALE GENOMIC DNA]</scope>
    <source>
        <strain evidence="1">KIB-2018</strain>
        <tissue evidence="1">Leaf</tissue>
    </source>
</reference>
<dbReference type="InterPro" id="IPR029159">
    <property type="entry name" value="CA109-like"/>
</dbReference>
<sequence>MESLVKKYQQRFRKVREEMDRWEQLQSRLISLFQNASSIIERLQVVQNPKNYDSCDIRDAVLRKQLDSLQAILVSISRTLEGLHGVVLFLEKMYNDGSQFARGGSDQLTTKQLQQRVGIKPCLQDCLNGLMLLYEMHRSEYLLKLSLSSALSTLALRPTSSDLSALHQLLVDQPNIPKEEVQSIFDTIFAEEIC</sequence>
<dbReference type="PANTHER" id="PTHR37904:SF2">
    <property type="entry name" value="OS10G0566900 PROTEIN"/>
    <property type="match status" value="1"/>
</dbReference>
<proteinExistence type="predicted"/>
<dbReference type="Pfam" id="PF15011">
    <property type="entry name" value="CA109-like"/>
    <property type="match status" value="1"/>
</dbReference>
<accession>A0AAV8SNM8</accession>
<gene>
    <name evidence="1" type="ORF">K2173_022736</name>
</gene>
<dbReference type="PANTHER" id="PTHR37904">
    <property type="entry name" value="OS10G0566900 PROTEIN"/>
    <property type="match status" value="1"/>
</dbReference>
<dbReference type="AlphaFoldDB" id="A0AAV8SNM8"/>
<comment type="caution">
    <text evidence="1">The sequence shown here is derived from an EMBL/GenBank/DDBJ whole genome shotgun (WGS) entry which is preliminary data.</text>
</comment>
<name>A0AAV8SNM8_9ROSI</name>
<evidence type="ECO:0000313" key="1">
    <source>
        <dbReference type="EMBL" id="KAJ8753495.1"/>
    </source>
</evidence>
<organism evidence="1 2">
    <name type="scientific">Erythroxylum novogranatense</name>
    <dbReference type="NCBI Taxonomy" id="1862640"/>
    <lineage>
        <taxon>Eukaryota</taxon>
        <taxon>Viridiplantae</taxon>
        <taxon>Streptophyta</taxon>
        <taxon>Embryophyta</taxon>
        <taxon>Tracheophyta</taxon>
        <taxon>Spermatophyta</taxon>
        <taxon>Magnoliopsida</taxon>
        <taxon>eudicotyledons</taxon>
        <taxon>Gunneridae</taxon>
        <taxon>Pentapetalae</taxon>
        <taxon>rosids</taxon>
        <taxon>fabids</taxon>
        <taxon>Malpighiales</taxon>
        <taxon>Erythroxylaceae</taxon>
        <taxon>Erythroxylum</taxon>
    </lineage>
</organism>
<dbReference type="EMBL" id="JAIWQS010000010">
    <property type="protein sequence ID" value="KAJ8753495.1"/>
    <property type="molecule type" value="Genomic_DNA"/>
</dbReference>
<keyword evidence="2" id="KW-1185">Reference proteome</keyword>
<protein>
    <submittedName>
        <fullName evidence="1">Uncharacterized protein</fullName>
    </submittedName>
</protein>
<evidence type="ECO:0000313" key="2">
    <source>
        <dbReference type="Proteomes" id="UP001159364"/>
    </source>
</evidence>
<dbReference type="Proteomes" id="UP001159364">
    <property type="component" value="Linkage Group LG10"/>
</dbReference>
<dbReference type="InterPro" id="IPR038985">
    <property type="entry name" value="OPRN-like"/>
</dbReference>